<feature type="compositionally biased region" description="Polar residues" evidence="1">
    <location>
        <begin position="311"/>
        <end position="332"/>
    </location>
</feature>
<comment type="caution">
    <text evidence="2">The sequence shown here is derived from an EMBL/GenBank/DDBJ whole genome shotgun (WGS) entry which is preliminary data.</text>
</comment>
<feature type="region of interest" description="Disordered" evidence="1">
    <location>
        <begin position="146"/>
        <end position="196"/>
    </location>
</feature>
<feature type="compositionally biased region" description="Pro residues" evidence="1">
    <location>
        <begin position="1"/>
        <end position="11"/>
    </location>
</feature>
<evidence type="ECO:0000256" key="1">
    <source>
        <dbReference type="SAM" id="MobiDB-lite"/>
    </source>
</evidence>
<reference evidence="2 3" key="1">
    <citation type="submission" date="2019-12" db="EMBL/GenBank/DDBJ databases">
        <authorList>
            <person name="Floudas D."/>
            <person name="Bentzer J."/>
            <person name="Ahren D."/>
            <person name="Johansson T."/>
            <person name="Persson P."/>
            <person name="Tunlid A."/>
        </authorList>
    </citation>
    <scope>NUCLEOTIDE SEQUENCE [LARGE SCALE GENOMIC DNA]</scope>
    <source>
        <strain evidence="2 3">CBS 102.39</strain>
    </source>
</reference>
<proteinExistence type="predicted"/>
<feature type="compositionally biased region" description="Polar residues" evidence="1">
    <location>
        <begin position="164"/>
        <end position="176"/>
    </location>
</feature>
<feature type="compositionally biased region" description="Polar residues" evidence="1">
    <location>
        <begin position="260"/>
        <end position="279"/>
    </location>
</feature>
<dbReference type="Proteomes" id="UP000521872">
    <property type="component" value="Unassembled WGS sequence"/>
</dbReference>
<feature type="compositionally biased region" description="Polar residues" evidence="1">
    <location>
        <begin position="113"/>
        <end position="133"/>
    </location>
</feature>
<feature type="compositionally biased region" description="Polar residues" evidence="1">
    <location>
        <begin position="183"/>
        <end position="196"/>
    </location>
</feature>
<dbReference type="AlphaFoldDB" id="A0A8H4QYL3"/>
<gene>
    <name evidence="2" type="ORF">D9613_005054</name>
</gene>
<name>A0A8H4QYL3_9AGAR</name>
<organism evidence="2 3">
    <name type="scientific">Agrocybe pediades</name>
    <dbReference type="NCBI Taxonomy" id="84607"/>
    <lineage>
        <taxon>Eukaryota</taxon>
        <taxon>Fungi</taxon>
        <taxon>Dikarya</taxon>
        <taxon>Basidiomycota</taxon>
        <taxon>Agaricomycotina</taxon>
        <taxon>Agaricomycetes</taxon>
        <taxon>Agaricomycetidae</taxon>
        <taxon>Agaricales</taxon>
        <taxon>Agaricineae</taxon>
        <taxon>Strophariaceae</taxon>
        <taxon>Agrocybe</taxon>
    </lineage>
</organism>
<evidence type="ECO:0000313" key="2">
    <source>
        <dbReference type="EMBL" id="KAF4619892.1"/>
    </source>
</evidence>
<feature type="region of interest" description="Disordered" evidence="1">
    <location>
        <begin position="211"/>
        <end position="332"/>
    </location>
</feature>
<keyword evidence="3" id="KW-1185">Reference proteome</keyword>
<feature type="compositionally biased region" description="Polar residues" evidence="1">
    <location>
        <begin position="48"/>
        <end position="67"/>
    </location>
</feature>
<evidence type="ECO:0000313" key="3">
    <source>
        <dbReference type="Proteomes" id="UP000521872"/>
    </source>
</evidence>
<accession>A0A8H4QYL3</accession>
<dbReference type="EMBL" id="JAACJL010000016">
    <property type="protein sequence ID" value="KAF4619892.1"/>
    <property type="molecule type" value="Genomic_DNA"/>
</dbReference>
<feature type="region of interest" description="Disordered" evidence="1">
    <location>
        <begin position="1"/>
        <end position="134"/>
    </location>
</feature>
<sequence>MEPDYSPPPPAYSEEDFDRKVGQATELSLLTPPATANGDGWQHYHSPAFTNQSSTSKSNAPLSNRATNRPLPNVVPLRIEKKTYPYNIPDGSHPADSRPRPSGYDVGEAYPSNPASPSSGHFGSQLELGTSQVEAGHHVGNLSVGLISTRGGGSHDDFDPYRNYPNTAHSQNQSNTHRPHQPHIQQSFQPSRSSVASAPRIDFNPAIAYGKETTAGRHAPRRLPIPYNGSDSFSDTPPDPSAFYHSAVSAQLKPVKTHRLGQNSQSYRQSQQPLQNNGEQYMASRYPYRPTPDYASSISSISRSDSDRMSVYSTDSSATRETAYSSHSGHWY</sequence>
<protein>
    <submittedName>
        <fullName evidence="2">Uncharacterized protein</fullName>
    </submittedName>
</protein>